<organism evidence="4 5">
    <name type="scientific">Niallia endozanthoxylica</name>
    <dbReference type="NCBI Taxonomy" id="2036016"/>
    <lineage>
        <taxon>Bacteria</taxon>
        <taxon>Bacillati</taxon>
        <taxon>Bacillota</taxon>
        <taxon>Bacilli</taxon>
        <taxon>Bacillales</taxon>
        <taxon>Bacillaceae</taxon>
        <taxon>Niallia</taxon>
    </lineage>
</organism>
<evidence type="ECO:0000313" key="5">
    <source>
        <dbReference type="Proteomes" id="UP000326671"/>
    </source>
</evidence>
<name>A0A5J5I2F5_9BACI</name>
<feature type="domain" description="SLH" evidence="3">
    <location>
        <begin position="87"/>
        <end position="146"/>
    </location>
</feature>
<sequence length="349" mass="39641">MRKWVLLFVISVLSFSSMGVSTMAATFSDLPVSHRFYGEMMYLENNKIITGFPDNTFRPEAEVTRAEAAIIIGRTLQLNGEQRNTMFSDVSAEQIASGYIASAADAGVIKGFPDGSFRPHHIITREQAAILISRTFNLTEESEIPFTDISPSMESYLHIKRMITENLTQGYPDNTFRPQLKVTRAQFSTFIARALNDDFKVDLPLIFLKDPLHVYHYHYKDGGNVRFVFQNEDNENWNLWHVYQEDGTSYSIVERQDSEGYKFGYPFSEYSLEVANPVEVGHTWDGYGEMPDYYKITADSLTITTPAGTFENVVEVTTTDGYVRYFAPMTGLIKATKDGETIAELMKIE</sequence>
<evidence type="ECO:0000256" key="1">
    <source>
        <dbReference type="ARBA" id="ARBA00022729"/>
    </source>
</evidence>
<dbReference type="PANTHER" id="PTHR43308">
    <property type="entry name" value="OUTER MEMBRANE PROTEIN ALPHA-RELATED"/>
    <property type="match status" value="1"/>
</dbReference>
<dbReference type="PANTHER" id="PTHR43308:SF5">
    <property type="entry name" value="S-LAYER PROTEIN _ PEPTIDOGLYCAN ENDO-BETA-N-ACETYLGLUCOSAMINIDASE"/>
    <property type="match status" value="1"/>
</dbReference>
<proteinExistence type="predicted"/>
<keyword evidence="5" id="KW-1185">Reference proteome</keyword>
<protein>
    <submittedName>
        <fullName evidence="4">S-layer homology domain-containing protein</fullName>
    </submittedName>
</protein>
<dbReference type="Pfam" id="PF00395">
    <property type="entry name" value="SLH"/>
    <property type="match status" value="3"/>
</dbReference>
<comment type="caution">
    <text evidence="4">The sequence shown here is derived from an EMBL/GenBank/DDBJ whole genome shotgun (WGS) entry which is preliminary data.</text>
</comment>
<gene>
    <name evidence="4" type="ORF">F4V44_02875</name>
</gene>
<evidence type="ECO:0000259" key="3">
    <source>
        <dbReference type="PROSITE" id="PS51272"/>
    </source>
</evidence>
<dbReference type="PROSITE" id="PS51272">
    <property type="entry name" value="SLH"/>
    <property type="match status" value="3"/>
</dbReference>
<evidence type="ECO:0000256" key="2">
    <source>
        <dbReference type="SAM" id="SignalP"/>
    </source>
</evidence>
<dbReference type="Proteomes" id="UP000326671">
    <property type="component" value="Unassembled WGS sequence"/>
</dbReference>
<dbReference type="InterPro" id="IPR001119">
    <property type="entry name" value="SLH_dom"/>
</dbReference>
<dbReference type="InterPro" id="IPR051465">
    <property type="entry name" value="Cell_Envelope_Struct_Comp"/>
</dbReference>
<feature type="domain" description="SLH" evidence="3">
    <location>
        <begin position="147"/>
        <end position="205"/>
    </location>
</feature>
<dbReference type="AlphaFoldDB" id="A0A5J5I2F5"/>
<evidence type="ECO:0000313" key="4">
    <source>
        <dbReference type="EMBL" id="KAA9029964.1"/>
    </source>
</evidence>
<feature type="domain" description="SLH" evidence="3">
    <location>
        <begin position="23"/>
        <end position="86"/>
    </location>
</feature>
<reference evidence="4 5" key="1">
    <citation type="submission" date="2019-09" db="EMBL/GenBank/DDBJ databases">
        <title>Whole genome sequences of isolates from the Mars Exploration Rovers.</title>
        <authorList>
            <person name="Seuylemezian A."/>
            <person name="Vaishampayan P."/>
        </authorList>
    </citation>
    <scope>NUCLEOTIDE SEQUENCE [LARGE SCALE GENOMIC DNA]</scope>
    <source>
        <strain evidence="4 5">MER_TA_151</strain>
    </source>
</reference>
<feature type="chain" id="PRO_5023891581" evidence="2">
    <location>
        <begin position="25"/>
        <end position="349"/>
    </location>
</feature>
<dbReference type="EMBL" id="VYKL01000007">
    <property type="protein sequence ID" value="KAA9029964.1"/>
    <property type="molecule type" value="Genomic_DNA"/>
</dbReference>
<keyword evidence="1 2" id="KW-0732">Signal</keyword>
<dbReference type="OrthoDB" id="5845122at2"/>
<accession>A0A5J5I2F5</accession>
<feature type="signal peptide" evidence="2">
    <location>
        <begin position="1"/>
        <end position="24"/>
    </location>
</feature>